<dbReference type="RefSeq" id="XP_025351368.1">
    <property type="nucleotide sequence ID" value="XM_025489831.1"/>
</dbReference>
<feature type="region of interest" description="Disordered" evidence="1">
    <location>
        <begin position="733"/>
        <end position="752"/>
    </location>
</feature>
<feature type="compositionally biased region" description="Polar residues" evidence="1">
    <location>
        <begin position="733"/>
        <end position="742"/>
    </location>
</feature>
<feature type="compositionally biased region" description="Basic and acidic residues" evidence="1">
    <location>
        <begin position="160"/>
        <end position="171"/>
    </location>
</feature>
<feature type="region of interest" description="Disordered" evidence="1">
    <location>
        <begin position="878"/>
        <end position="993"/>
    </location>
</feature>
<feature type="compositionally biased region" description="Basic residues" evidence="1">
    <location>
        <begin position="622"/>
        <end position="632"/>
    </location>
</feature>
<evidence type="ECO:0000313" key="2">
    <source>
        <dbReference type="EMBL" id="PWN24208.1"/>
    </source>
</evidence>
<keyword evidence="3" id="KW-1185">Reference proteome</keyword>
<accession>A0A316UH09</accession>
<feature type="compositionally biased region" description="Low complexity" evidence="1">
    <location>
        <begin position="138"/>
        <end position="149"/>
    </location>
</feature>
<protein>
    <submittedName>
        <fullName evidence="2">Uncharacterized protein</fullName>
    </submittedName>
</protein>
<sequence>MQSLPLSHQSVALAQPTYSFSIPTAYLHEPRRPPVPITAPVPASMDPGLDQALRRDSQRIADMGRRVSAPTAALPYCDTRGLPTAQPSPNVPTCTRPPARQGPTQIGKDKYALASSKSVATQSRQSASSTDSKARPQSAASCVSARSSAPTSIRNSPGPYKERLGGRKPQDDSSINHAEAGCSDGDTNSRLATASTVRSTVSYSAAGASTNQSGPSRFDPRTSGKALCPVHGTRPLGTRQSYQSLADLLLPATASKQDTLDSSVAAKSCLPFDQPAPPHLTKFNELRTEGNSREAARNLKSAKTASFVPKQKVQASTKESNVVTAQLTAPTATSAADTTIMNDAERHYALLQAMHAAEVTHLHPDTSYFTAKNGCETIFMPRPSLNHSTSESAGTTGCIAFPRECHETINPAQVGEMDSGKEQPRAGTRRTFERNRRLTHCGSVHKATMEDALKSHPLPCTAHPPSLRGSASLLDLTKVVRNVPGQTLQRFPPKPVPSCSDTVRGTFAGATPSAVASIGRTKSEGNLRRLAEGQSHRNTLVPLRSTVRIASAVEDADDVSMPFDPSEVVRRGSEFEAERLAWRRDFERSIEGKIIAGCAPFVRTRCRSKPRSREAVLEAGPHHSHFSIRRSKKESLQPDSVVPPRSSEARGLAAGDTSTRGSHNAADKHRTMGTKRIDTAPEKSHGKLPDSRRRFPGGTSTNLAADQTASPRYPGRQAGGLPAPEKVTRALARSSSQSSTALGQALAPPQRPSILRQISIPRKAPPARPSSTAGEIIAFDLAAAGDHSKRVTARFSSKGTAERIGSSISSQSADSEELVLIGRPSQCADVEFLDSDAPAEKWHTQSLGSHDGSESMLALEAETMLLQQGTTVSERLTVDEVSTSGGSLATARMGSSSSRRTIVPSPPPRPHPDEPLPSIPTRLSSAPQEAFDSSEALAGRADASRKSCEVRSTARASRSIGRPDSLLEPLYDGPTTPAQSAPPQDLPPVIGEF</sequence>
<reference evidence="2 3" key="1">
    <citation type="journal article" date="2018" name="Mol. Biol. Evol.">
        <title>Broad Genomic Sampling Reveals a Smut Pathogenic Ancestry of the Fungal Clade Ustilaginomycotina.</title>
        <authorList>
            <person name="Kijpornyongpan T."/>
            <person name="Mondo S.J."/>
            <person name="Barry K."/>
            <person name="Sandor L."/>
            <person name="Lee J."/>
            <person name="Lipzen A."/>
            <person name="Pangilinan J."/>
            <person name="LaButti K."/>
            <person name="Hainaut M."/>
            <person name="Henrissat B."/>
            <person name="Grigoriev I.V."/>
            <person name="Spatafora J.W."/>
            <person name="Aime M.C."/>
        </authorList>
    </citation>
    <scope>NUCLEOTIDE SEQUENCE [LARGE SCALE GENOMIC DNA]</scope>
    <source>
        <strain evidence="2 3">MCA 4718</strain>
    </source>
</reference>
<feature type="region of interest" description="Disordered" evidence="1">
    <location>
        <begin position="607"/>
        <end position="722"/>
    </location>
</feature>
<dbReference type="GeneID" id="37011565"/>
<feature type="region of interest" description="Disordered" evidence="1">
    <location>
        <begin position="72"/>
        <end position="190"/>
    </location>
</feature>
<gene>
    <name evidence="2" type="ORF">BCV69DRAFT_23007</name>
</gene>
<feature type="compositionally biased region" description="Polar residues" evidence="1">
    <location>
        <begin position="115"/>
        <end position="131"/>
    </location>
</feature>
<organism evidence="2 3">
    <name type="scientific">Pseudomicrostroma glucosiphilum</name>
    <dbReference type="NCBI Taxonomy" id="1684307"/>
    <lineage>
        <taxon>Eukaryota</taxon>
        <taxon>Fungi</taxon>
        <taxon>Dikarya</taxon>
        <taxon>Basidiomycota</taxon>
        <taxon>Ustilaginomycotina</taxon>
        <taxon>Exobasidiomycetes</taxon>
        <taxon>Microstromatales</taxon>
        <taxon>Microstromatales incertae sedis</taxon>
        <taxon>Pseudomicrostroma</taxon>
    </lineage>
</organism>
<dbReference type="AlphaFoldDB" id="A0A316UH09"/>
<dbReference type="Proteomes" id="UP000245942">
    <property type="component" value="Unassembled WGS sequence"/>
</dbReference>
<feature type="compositionally biased region" description="Basic and acidic residues" evidence="1">
    <location>
        <begin position="665"/>
        <end position="693"/>
    </location>
</feature>
<dbReference type="EMBL" id="KZ819321">
    <property type="protein sequence ID" value="PWN24208.1"/>
    <property type="molecule type" value="Genomic_DNA"/>
</dbReference>
<name>A0A316UH09_9BASI</name>
<evidence type="ECO:0000256" key="1">
    <source>
        <dbReference type="SAM" id="MobiDB-lite"/>
    </source>
</evidence>
<feature type="compositionally biased region" description="Polar residues" evidence="1">
    <location>
        <begin position="878"/>
        <end position="887"/>
    </location>
</feature>
<proteinExistence type="predicted"/>
<feature type="compositionally biased region" description="Polar residues" evidence="1">
    <location>
        <begin position="698"/>
        <end position="710"/>
    </location>
</feature>
<evidence type="ECO:0000313" key="3">
    <source>
        <dbReference type="Proteomes" id="UP000245942"/>
    </source>
</evidence>